<sequence length="154" mass="17845">MKETQESIRAIQEENRKIWESIERLNISFSSFTTRGGHYIERTIMEVYKEALKLHGIDPSNVTHTTIIDNIGIVQKGRKYEVDFYESNDAIYVFEIKNFGDEGAIEQLEIREKIFRSMYNKPVKLFLIANSIEKSVKEEAEKLGIKVIAGIIVE</sequence>
<dbReference type="PANTHER" id="PTHR38753">
    <property type="entry name" value="SLR1441 PROTEIN"/>
    <property type="match status" value="1"/>
</dbReference>
<organism evidence="1 2">
    <name type="scientific">Acidianus brierleyi</name>
    <dbReference type="NCBI Taxonomy" id="41673"/>
    <lineage>
        <taxon>Archaea</taxon>
        <taxon>Thermoproteota</taxon>
        <taxon>Thermoprotei</taxon>
        <taxon>Sulfolobales</taxon>
        <taxon>Sulfolobaceae</taxon>
        <taxon>Acidianus</taxon>
    </lineage>
</organism>
<dbReference type="Proteomes" id="UP000248044">
    <property type="component" value="Chromosome"/>
</dbReference>
<accession>A0A2U9IJ51</accession>
<reference evidence="1 2" key="1">
    <citation type="submission" date="2018-05" db="EMBL/GenBank/DDBJ databases">
        <title>Complete Genome Sequences of Extremely Thermoacidophilic, Metal-Mobilizing Type-Strain Members of the Archaeal Family Sulfolobaceae: Acidianus brierleyi DSM-1651T, Acidianus sulfidivorans DSM-18786T, Metallosphaera hakonensis DSM-7519T, and Metallosphaera prunae DSM-10039T.</title>
        <authorList>
            <person name="Counts J.A."/>
            <person name="Kelly R.M."/>
        </authorList>
    </citation>
    <scope>NUCLEOTIDE SEQUENCE [LARGE SCALE GENOMIC DNA]</scope>
    <source>
        <strain evidence="1 2">DSM 1651</strain>
    </source>
</reference>
<evidence type="ECO:0000313" key="2">
    <source>
        <dbReference type="Proteomes" id="UP000248044"/>
    </source>
</evidence>
<dbReference type="AlphaFoldDB" id="A0A2U9IJ51"/>
<evidence type="ECO:0000313" key="1">
    <source>
        <dbReference type="EMBL" id="AWR96005.1"/>
    </source>
</evidence>
<dbReference type="PANTHER" id="PTHR38753:SF1">
    <property type="entry name" value="SLR1441 PROTEIN"/>
    <property type="match status" value="1"/>
</dbReference>
<dbReference type="OrthoDB" id="43213at2157"/>
<dbReference type="EMBL" id="CP029289">
    <property type="protein sequence ID" value="AWR96005.1"/>
    <property type="molecule type" value="Genomic_DNA"/>
</dbReference>
<name>A0A2U9IJ51_9CREN</name>
<evidence type="ECO:0008006" key="3">
    <source>
        <dbReference type="Google" id="ProtNLM"/>
    </source>
</evidence>
<keyword evidence="2" id="KW-1185">Reference proteome</keyword>
<protein>
    <recommendedName>
        <fullName evidence="3">DUF3782 domain-containing protein</fullName>
    </recommendedName>
</protein>
<proteinExistence type="predicted"/>
<gene>
    <name evidence="1" type="ORF">DFR85_11500</name>
</gene>
<dbReference type="KEGG" id="abri:DFR85_11500"/>